<sequence length="107" mass="11753">MFQARCARAPEQCLRYCFQAGAAPLWPSRSRRPKAGDIPPCPHCGRARQFEFQVMPQLVSFLGEDDEDPQAPDWGTIAVYTCPASCAVGVQGGGSAYTEEFVWVQPS</sequence>
<proteinExistence type="predicted"/>
<dbReference type="PANTHER" id="PTHR12298">
    <property type="entry name" value="PCDC2 PROGRAMMED CELL DEATH PROTEIN 2 -RELATED"/>
    <property type="match status" value="1"/>
</dbReference>
<organism evidence="2 3">
    <name type="scientific">Monoraphidium neglectum</name>
    <dbReference type="NCBI Taxonomy" id="145388"/>
    <lineage>
        <taxon>Eukaryota</taxon>
        <taxon>Viridiplantae</taxon>
        <taxon>Chlorophyta</taxon>
        <taxon>core chlorophytes</taxon>
        <taxon>Chlorophyceae</taxon>
        <taxon>CS clade</taxon>
        <taxon>Sphaeropleales</taxon>
        <taxon>Selenastraceae</taxon>
        <taxon>Monoraphidium</taxon>
    </lineage>
</organism>
<protein>
    <submittedName>
        <fullName evidence="2">Programmed cell death protein 2</fullName>
    </submittedName>
</protein>
<dbReference type="Pfam" id="PF04194">
    <property type="entry name" value="PDCD2_C"/>
    <property type="match status" value="1"/>
</dbReference>
<dbReference type="EMBL" id="KK100539">
    <property type="protein sequence ID" value="KIZ05218.1"/>
    <property type="molecule type" value="Genomic_DNA"/>
</dbReference>
<dbReference type="KEGG" id="mng:MNEG_2739"/>
<dbReference type="GO" id="GO:0005737">
    <property type="term" value="C:cytoplasm"/>
    <property type="evidence" value="ECO:0007669"/>
    <property type="project" value="InterPro"/>
</dbReference>
<evidence type="ECO:0000259" key="1">
    <source>
        <dbReference type="Pfam" id="PF04194"/>
    </source>
</evidence>
<dbReference type="GeneID" id="25735617"/>
<name>A0A0D2K483_9CHLO</name>
<dbReference type="PANTHER" id="PTHR12298:SF4">
    <property type="entry name" value="PROGRAMMED CELL DEATH PROTEIN 2"/>
    <property type="match status" value="1"/>
</dbReference>
<dbReference type="AlphaFoldDB" id="A0A0D2K483"/>
<dbReference type="InterPro" id="IPR007320">
    <property type="entry name" value="PDCD2_C"/>
</dbReference>
<accession>A0A0D2K483</accession>
<dbReference type="STRING" id="145388.A0A0D2K483"/>
<evidence type="ECO:0000313" key="3">
    <source>
        <dbReference type="Proteomes" id="UP000054498"/>
    </source>
</evidence>
<gene>
    <name evidence="2" type="ORF">MNEG_2739</name>
</gene>
<keyword evidence="3" id="KW-1185">Reference proteome</keyword>
<feature type="domain" description="Programmed cell death protein 2 C-terminal" evidence="1">
    <location>
        <begin position="2"/>
        <end position="105"/>
    </location>
</feature>
<reference evidence="2 3" key="1">
    <citation type="journal article" date="2013" name="BMC Genomics">
        <title>Reconstruction of the lipid metabolism for the microalga Monoraphidium neglectum from its genome sequence reveals characteristics suitable for biofuel production.</title>
        <authorList>
            <person name="Bogen C."/>
            <person name="Al-Dilaimi A."/>
            <person name="Albersmeier A."/>
            <person name="Wichmann J."/>
            <person name="Grundmann M."/>
            <person name="Rupp O."/>
            <person name="Lauersen K.J."/>
            <person name="Blifernez-Klassen O."/>
            <person name="Kalinowski J."/>
            <person name="Goesmann A."/>
            <person name="Mussgnug J.H."/>
            <person name="Kruse O."/>
        </authorList>
    </citation>
    <scope>NUCLEOTIDE SEQUENCE [LARGE SCALE GENOMIC DNA]</scope>
    <source>
        <strain evidence="2 3">SAG 48.87</strain>
    </source>
</reference>
<dbReference type="Proteomes" id="UP000054498">
    <property type="component" value="Unassembled WGS sequence"/>
</dbReference>
<dbReference type="RefSeq" id="XP_013904237.1">
    <property type="nucleotide sequence ID" value="XM_014048783.1"/>
</dbReference>
<evidence type="ECO:0000313" key="2">
    <source>
        <dbReference type="EMBL" id="KIZ05218.1"/>
    </source>
</evidence>
<dbReference type="OrthoDB" id="443682at2759"/>